<dbReference type="Proteomes" id="UP000235220">
    <property type="component" value="Chromosome 7"/>
</dbReference>
<dbReference type="SUPFAM" id="SSF50630">
    <property type="entry name" value="Acid proteases"/>
    <property type="match status" value="1"/>
</dbReference>
<accession>A0A2I4E475</accession>
<dbReference type="PROSITE" id="PS00141">
    <property type="entry name" value="ASP_PROTEASE"/>
    <property type="match status" value="1"/>
</dbReference>
<dbReference type="OrthoDB" id="1738534at2759"/>
<dbReference type="STRING" id="51240.A0A2I4E475"/>
<gene>
    <name evidence="2" type="primary">LOC108986137</name>
</gene>
<organism evidence="1 2">
    <name type="scientific">Juglans regia</name>
    <name type="common">English walnut</name>
    <dbReference type="NCBI Taxonomy" id="51240"/>
    <lineage>
        <taxon>Eukaryota</taxon>
        <taxon>Viridiplantae</taxon>
        <taxon>Streptophyta</taxon>
        <taxon>Embryophyta</taxon>
        <taxon>Tracheophyta</taxon>
        <taxon>Spermatophyta</taxon>
        <taxon>Magnoliopsida</taxon>
        <taxon>eudicotyledons</taxon>
        <taxon>Gunneridae</taxon>
        <taxon>Pentapetalae</taxon>
        <taxon>rosids</taxon>
        <taxon>fabids</taxon>
        <taxon>Fagales</taxon>
        <taxon>Juglandaceae</taxon>
        <taxon>Juglans</taxon>
    </lineage>
</organism>
<dbReference type="InterPro" id="IPR021109">
    <property type="entry name" value="Peptidase_aspartic_dom_sf"/>
</dbReference>
<dbReference type="Pfam" id="PF08284">
    <property type="entry name" value="RVP_2"/>
    <property type="match status" value="1"/>
</dbReference>
<dbReference type="Pfam" id="PF03732">
    <property type="entry name" value="Retrotrans_gag"/>
    <property type="match status" value="1"/>
</dbReference>
<proteinExistence type="predicted"/>
<evidence type="ECO:0000313" key="2">
    <source>
        <dbReference type="RefSeq" id="XP_018814205.1"/>
    </source>
</evidence>
<dbReference type="InterPro" id="IPR001969">
    <property type="entry name" value="Aspartic_peptidase_AS"/>
</dbReference>
<dbReference type="PANTHER" id="PTHR15503:SF22">
    <property type="entry name" value="TRANSPOSON TY3-I GAG POLYPROTEIN"/>
    <property type="match status" value="1"/>
</dbReference>
<dbReference type="KEGG" id="jre:108986137"/>
<sequence length="575" mass="64803">MAEGTHLSQLQDGLQSFMKSTEPQLTTIEVEMQAMRRQMEAMMHQLSSLAIEMKAANSQKSSGSGNNGNPNTNEQMVLHTGEIHPRAIRLDFPTFNGGDPHGWLYKVNQFFSFHNTLPQHHLRLASFHMEGKALVWFQGLDESGLLTSWEEMVKIMLIRFGPSSYDGPMEQLTRLRQVGTVEEYKAHFEALSNRLRGLSNQYKLSCFLSGLKDEIRLIVRMFNPNNLIFAYGLAKIQEENISLHKKYTPRNFNHHHIEPASLKFQPTQPNPTNQKNYGTSVVPVQKISPAEMKDRRTKGLCYHCDSKWHPSHRCQTPKLYLIEEVLDDVGLNEVDPGPNTDQEECSDGTNTRKEHEISLHAIIGTINPRTMHVMGRVGSQAVTILIDSGSTHNFLDSALMSQLHLPVSTHEIVRVKVANGDQLESDGKHMGVNVNIQGVFFQVDMYLLELAGCDMVLGVQWLQGLGSILWNFQELTMQFTYNAKIVVLKGLSATSWLEEGPIDRSNSSETKGLLLQLIETSPDTQAQTIPIPIHEHLDTYTDIFATPKGLPPIRTHDHTINLQPGTKPISVRPYC</sequence>
<dbReference type="GO" id="GO:0004190">
    <property type="term" value="F:aspartic-type endopeptidase activity"/>
    <property type="evidence" value="ECO:0007669"/>
    <property type="project" value="InterPro"/>
</dbReference>
<dbReference type="Gene3D" id="2.40.70.10">
    <property type="entry name" value="Acid Proteases"/>
    <property type="match status" value="1"/>
</dbReference>
<evidence type="ECO:0000313" key="1">
    <source>
        <dbReference type="Proteomes" id="UP000235220"/>
    </source>
</evidence>
<dbReference type="RefSeq" id="XP_018814205.1">
    <property type="nucleotide sequence ID" value="XM_018958660.1"/>
</dbReference>
<protein>
    <submittedName>
        <fullName evidence="2">Uncharacterized protein LOC108986137</fullName>
    </submittedName>
</protein>
<dbReference type="GeneID" id="108986137"/>
<name>A0A2I4E475_JUGRE</name>
<keyword evidence="1" id="KW-1185">Reference proteome</keyword>
<dbReference type="PANTHER" id="PTHR15503">
    <property type="entry name" value="LDOC1 RELATED"/>
    <property type="match status" value="1"/>
</dbReference>
<dbReference type="InterPro" id="IPR032567">
    <property type="entry name" value="RTL1-rel"/>
</dbReference>
<dbReference type="CDD" id="cd00303">
    <property type="entry name" value="retropepsin_like"/>
    <property type="match status" value="1"/>
</dbReference>
<dbReference type="Gramene" id="Jr07_15450_p1">
    <property type="protein sequence ID" value="cds.Jr07_15450_p1"/>
    <property type="gene ID" value="Jr07_15450"/>
</dbReference>
<reference evidence="2" key="1">
    <citation type="submission" date="2025-08" db="UniProtKB">
        <authorList>
            <consortium name="RefSeq"/>
        </authorList>
    </citation>
    <scope>IDENTIFICATION</scope>
    <source>
        <tissue evidence="2">Leaves</tissue>
    </source>
</reference>
<dbReference type="GO" id="GO:0006508">
    <property type="term" value="P:proteolysis"/>
    <property type="evidence" value="ECO:0007669"/>
    <property type="project" value="InterPro"/>
</dbReference>
<dbReference type="AlphaFoldDB" id="A0A2I4E475"/>
<dbReference type="InterPro" id="IPR005162">
    <property type="entry name" value="Retrotrans_gag_dom"/>
</dbReference>